<feature type="transmembrane region" description="Helical" evidence="2">
    <location>
        <begin position="37"/>
        <end position="63"/>
    </location>
</feature>
<reference evidence="3" key="2">
    <citation type="submission" date="2022-12" db="EMBL/GenBank/DDBJ databases">
        <authorList>
            <person name="Sun Q."/>
            <person name="Zhou Y."/>
        </authorList>
    </citation>
    <scope>NUCLEOTIDE SEQUENCE</scope>
    <source>
        <strain evidence="3">CGMCC 1.15034</strain>
    </source>
</reference>
<gene>
    <name evidence="3" type="ORF">GCM10010987_62870</name>
</gene>
<evidence type="ECO:0000313" key="3">
    <source>
        <dbReference type="EMBL" id="GGI31127.1"/>
    </source>
</evidence>
<evidence type="ECO:0000256" key="2">
    <source>
        <dbReference type="SAM" id="Phobius"/>
    </source>
</evidence>
<sequence length="122" mass="12455">MAFNSGAGIVGALLVGTVCAVLTLAAGQLAITLSRHVALRLAIAAVFVVPAAVAGYHVVFALSQIGAPSLAWREVFAWLGAVCIGSSTFTRLTLISKTRPIEPERTGGEPSRPVLTAAANEG</sequence>
<protein>
    <submittedName>
        <fullName evidence="3">Uncharacterized protein</fullName>
    </submittedName>
</protein>
<evidence type="ECO:0000313" key="4">
    <source>
        <dbReference type="Proteomes" id="UP000625079"/>
    </source>
</evidence>
<feature type="transmembrane region" description="Helical" evidence="2">
    <location>
        <begin position="6"/>
        <end position="25"/>
    </location>
</feature>
<dbReference type="Proteomes" id="UP000625079">
    <property type="component" value="Unassembled WGS sequence"/>
</dbReference>
<proteinExistence type="predicted"/>
<feature type="transmembrane region" description="Helical" evidence="2">
    <location>
        <begin position="75"/>
        <end position="95"/>
    </location>
</feature>
<feature type="region of interest" description="Disordered" evidence="1">
    <location>
        <begin position="100"/>
        <end position="122"/>
    </location>
</feature>
<name>A0AA88BBN6_9BRAD</name>
<evidence type="ECO:0000256" key="1">
    <source>
        <dbReference type="SAM" id="MobiDB-lite"/>
    </source>
</evidence>
<dbReference type="AlphaFoldDB" id="A0AA88BBN6"/>
<keyword evidence="2" id="KW-0812">Transmembrane</keyword>
<dbReference type="EMBL" id="BMHC01000020">
    <property type="protein sequence ID" value="GGI31127.1"/>
    <property type="molecule type" value="Genomic_DNA"/>
</dbReference>
<organism evidence="3 4">
    <name type="scientific">Bradyrhizobium guangdongense</name>
    <dbReference type="NCBI Taxonomy" id="1325090"/>
    <lineage>
        <taxon>Bacteria</taxon>
        <taxon>Pseudomonadati</taxon>
        <taxon>Pseudomonadota</taxon>
        <taxon>Alphaproteobacteria</taxon>
        <taxon>Hyphomicrobiales</taxon>
        <taxon>Nitrobacteraceae</taxon>
        <taxon>Bradyrhizobium</taxon>
    </lineage>
</organism>
<keyword evidence="2" id="KW-1133">Transmembrane helix</keyword>
<accession>A0AA88BBN6</accession>
<comment type="caution">
    <text evidence="3">The sequence shown here is derived from an EMBL/GenBank/DDBJ whole genome shotgun (WGS) entry which is preliminary data.</text>
</comment>
<keyword evidence="2" id="KW-0472">Membrane</keyword>
<reference evidence="3" key="1">
    <citation type="journal article" date="2014" name="Int. J. Syst. Evol. Microbiol.">
        <title>Complete genome sequence of Corynebacterium casei LMG S-19264T (=DSM 44701T), isolated from a smear-ripened cheese.</title>
        <authorList>
            <consortium name="US DOE Joint Genome Institute (JGI-PGF)"/>
            <person name="Walter F."/>
            <person name="Albersmeier A."/>
            <person name="Kalinowski J."/>
            <person name="Ruckert C."/>
        </authorList>
    </citation>
    <scope>NUCLEOTIDE SEQUENCE</scope>
    <source>
        <strain evidence="3">CGMCC 1.15034</strain>
    </source>
</reference>